<sequence length="119" mass="13038">MVGQHRTLHAIIALGQNTQSDDVGCGMPLSLLGTIHGWTTSGVACHHNPWKTYTIRLRQAWMPSSPLGSKHGHKASGLAYNNAIRKHTQSEGVDHNMPSLALENTHNRTTLHVSCHHLP</sequence>
<name>A0A6N2AIG7_SOLCI</name>
<comment type="caution">
    <text evidence="1">The sequence shown here is derived from an EMBL/GenBank/DDBJ whole genome shotgun (WGS) entry which is preliminary data.</text>
</comment>
<protein>
    <submittedName>
        <fullName evidence="1">Uncharacterized protein</fullName>
    </submittedName>
</protein>
<evidence type="ECO:0000313" key="1">
    <source>
        <dbReference type="EMBL" id="TMW80901.1"/>
    </source>
</evidence>
<accession>A0A6N2AIG7</accession>
<organism evidence="1">
    <name type="scientific">Solanum chilense</name>
    <name type="common">Tomato</name>
    <name type="synonym">Lycopersicon chilense</name>
    <dbReference type="NCBI Taxonomy" id="4083"/>
    <lineage>
        <taxon>Eukaryota</taxon>
        <taxon>Viridiplantae</taxon>
        <taxon>Streptophyta</taxon>
        <taxon>Embryophyta</taxon>
        <taxon>Tracheophyta</taxon>
        <taxon>Spermatophyta</taxon>
        <taxon>Magnoliopsida</taxon>
        <taxon>eudicotyledons</taxon>
        <taxon>Gunneridae</taxon>
        <taxon>Pentapetalae</taxon>
        <taxon>asterids</taxon>
        <taxon>lamiids</taxon>
        <taxon>Solanales</taxon>
        <taxon>Solanaceae</taxon>
        <taxon>Solanoideae</taxon>
        <taxon>Solaneae</taxon>
        <taxon>Solanum</taxon>
        <taxon>Solanum subgen. Lycopersicon</taxon>
    </lineage>
</organism>
<gene>
    <name evidence="1" type="ORF">EJD97_013890</name>
</gene>
<proteinExistence type="predicted"/>
<reference evidence="1" key="1">
    <citation type="submission" date="2019-05" db="EMBL/GenBank/DDBJ databases">
        <title>The de novo reference genome and transcriptome assemblies of the wild tomato species Solanum chilense.</title>
        <authorList>
            <person name="Stam R."/>
            <person name="Nosenko T."/>
            <person name="Hoerger A.C."/>
            <person name="Stephan W."/>
            <person name="Seidel M.A."/>
            <person name="Kuhn J.M.M."/>
            <person name="Haberer G."/>
            <person name="Tellier A."/>
        </authorList>
    </citation>
    <scope>NUCLEOTIDE SEQUENCE</scope>
    <source>
        <tissue evidence="1">Mature leaves</tissue>
    </source>
</reference>
<dbReference type="PANTHER" id="PTHR33187">
    <property type="entry name" value="WU:FI09B08"/>
    <property type="match status" value="1"/>
</dbReference>
<dbReference type="PANTHER" id="PTHR33187:SF11">
    <property type="entry name" value="AMINOTRANSFERASE-LIKE PLANT MOBILE DOMAIN-CONTAINING PROTEIN"/>
    <property type="match status" value="1"/>
</dbReference>
<dbReference type="AlphaFoldDB" id="A0A6N2AIG7"/>
<dbReference type="EMBL" id="RXGB01035685">
    <property type="protein sequence ID" value="TMW80901.1"/>
    <property type="molecule type" value="Genomic_DNA"/>
</dbReference>